<feature type="region of interest" description="Disordered" evidence="1">
    <location>
        <begin position="95"/>
        <end position="120"/>
    </location>
</feature>
<evidence type="ECO:0000313" key="2">
    <source>
        <dbReference type="EMBL" id="AID58824.1"/>
    </source>
</evidence>
<feature type="region of interest" description="Disordered" evidence="1">
    <location>
        <begin position="162"/>
        <end position="186"/>
    </location>
</feature>
<evidence type="ECO:0000256" key="1">
    <source>
        <dbReference type="SAM" id="MobiDB-lite"/>
    </source>
</evidence>
<protein>
    <recommendedName>
        <fullName evidence="4">Scaffolding protein</fullName>
    </recommendedName>
</protein>
<sequence length="219" mass="24612">MRENNFLKQECKLPEIEETVTTETVEQEPSIVAADSPEEEPTPKPTETVEFWKQKAREQEKRAKANAAAQEALEALKAEQAKALEELEAFRAEKLTQEERDAQQREKEAQEKADAIRERDAARQEALRWRIAAKHGITDEDAELFLTGTDEETLTKQAERFTSLQPKPGKGNVIPSAGQQPKEPPSLAEQIRLAEEAKDVDTAMRLKAQQLAALAQNNV</sequence>
<proteinExistence type="predicted"/>
<dbReference type="KEGG" id="vg:23679510"/>
<keyword evidence="3" id="KW-1185">Reference proteome</keyword>
<feature type="region of interest" description="Disordered" evidence="1">
    <location>
        <begin position="1"/>
        <end position="48"/>
    </location>
</feature>
<gene>
    <name evidence="2" type="primary">4</name>
    <name evidence="2" type="ORF">PBI_GAIA_4</name>
</gene>
<evidence type="ECO:0000313" key="3">
    <source>
        <dbReference type="Proteomes" id="UP000027491"/>
    </source>
</evidence>
<dbReference type="GeneID" id="23679510"/>
<reference evidence="2 3" key="1">
    <citation type="submission" date="2014-03" db="EMBL/GenBank/DDBJ databases">
        <authorList>
            <person name="Yoder B.A."/>
            <person name="Colicchio M.A."/>
            <person name="Schafer C.E."/>
            <person name="Abrahim M.R."/>
            <person name="Adkins N.L."/>
            <person name="Burke K.A."/>
            <person name="Churilla B.M."/>
            <person name="Cohen K.L."/>
            <person name="Fasoranti T.O."/>
            <person name="Genkil J.S."/>
            <person name="Kramer Z.J."/>
            <person name="Prout A.K."/>
            <person name="Schwarz A.G."/>
            <person name="Tish M."/>
            <person name="Vispute N."/>
            <person name="Wilkes K.E."/>
            <person name="Williams C.R."/>
            <person name="Xiao X."/>
            <person name="Yu V.J."/>
            <person name="Lapin J.S."/>
            <person name="Ott C.T."/>
            <person name="Walburn T.D."/>
            <person name="Bradley K.W."/>
            <person name="Clarke D.Q."/>
            <person name="Lewis M.F."/>
            <person name="Barker L.P."/>
            <person name="Bailey C."/>
            <person name="Asai D.J."/>
            <person name="Bowman C.A."/>
            <person name="Russell D.A."/>
            <person name="Pope W.H."/>
            <person name="Jacobs-Sera D."/>
            <person name="Hendrix R.W."/>
            <person name="Hatfull G.F."/>
        </authorList>
    </citation>
    <scope>NUCLEOTIDE SEQUENCE [LARGE SCALE GENOMIC DNA]</scope>
</reference>
<evidence type="ECO:0008006" key="4">
    <source>
        <dbReference type="Google" id="ProtNLM"/>
    </source>
</evidence>
<dbReference type="RefSeq" id="YP_009124747.1">
    <property type="nucleotide sequence ID" value="NC_026590.1"/>
</dbReference>
<organism evidence="2 3">
    <name type="scientific">Mycobacterium phage Gaia</name>
    <dbReference type="NCBI Taxonomy" id="1486472"/>
    <lineage>
        <taxon>Viruses</taxon>
        <taxon>Duplodnaviria</taxon>
        <taxon>Heunggongvirae</taxon>
        <taxon>Uroviricota</taxon>
        <taxon>Caudoviricetes</taxon>
        <taxon>Gaiavirus</taxon>
        <taxon>Gaiavirus gaia</taxon>
    </lineage>
</organism>
<accession>A0A068F2C4</accession>
<feature type="compositionally biased region" description="Basic and acidic residues" evidence="1">
    <location>
        <begin position="1"/>
        <end position="15"/>
    </location>
</feature>
<dbReference type="EMBL" id="KJ567043">
    <property type="protein sequence ID" value="AID58824.1"/>
    <property type="molecule type" value="Genomic_DNA"/>
</dbReference>
<dbReference type="Proteomes" id="UP000027491">
    <property type="component" value="Segment"/>
</dbReference>
<dbReference type="OrthoDB" id="12923at10239"/>
<name>A0A068F2C4_9CAUD</name>